<dbReference type="PROSITE" id="PS00189">
    <property type="entry name" value="LIPOYL"/>
    <property type="match status" value="1"/>
</dbReference>
<comment type="similarity">
    <text evidence="3 11">Belongs to the 2-oxoacid dehydrogenase family.</text>
</comment>
<evidence type="ECO:0000259" key="13">
    <source>
        <dbReference type="PROSITE" id="PS51826"/>
    </source>
</evidence>
<reference evidence="14 15" key="1">
    <citation type="submission" date="2015-04" db="EMBL/GenBank/DDBJ databases">
        <title>Buchnera aphidicola assembly.</title>
        <authorList>
            <person name="Zhang Y."/>
        </authorList>
    </citation>
    <scope>NUCLEOTIDE SEQUENCE [LARGE SCALE GENOMIC DNA]</scope>
    <source>
        <strain evidence="14 15">SC</strain>
    </source>
</reference>
<dbReference type="GO" id="GO:0005829">
    <property type="term" value="C:cytosol"/>
    <property type="evidence" value="ECO:0007669"/>
    <property type="project" value="TreeGrafter"/>
</dbReference>
<dbReference type="GO" id="GO:0045252">
    <property type="term" value="C:oxoglutarate dehydrogenase complex"/>
    <property type="evidence" value="ECO:0007669"/>
    <property type="project" value="UniProtKB-UniRule"/>
</dbReference>
<dbReference type="GO" id="GO:0004149">
    <property type="term" value="F:dihydrolipoyllysine-residue succinyltransferase activity"/>
    <property type="evidence" value="ECO:0007669"/>
    <property type="project" value="UniProtKB-UniRule"/>
</dbReference>
<feature type="domain" description="Lipoyl-binding" evidence="12">
    <location>
        <begin position="3"/>
        <end position="78"/>
    </location>
</feature>
<dbReference type="GO" id="GO:0006099">
    <property type="term" value="P:tricarboxylic acid cycle"/>
    <property type="evidence" value="ECO:0007669"/>
    <property type="project" value="UniProtKB-UniRule"/>
</dbReference>
<evidence type="ECO:0000313" key="14">
    <source>
        <dbReference type="EMBL" id="ANF17060.1"/>
    </source>
</evidence>
<evidence type="ECO:0000256" key="9">
    <source>
        <dbReference type="ARBA" id="ARBA00023315"/>
    </source>
</evidence>
<keyword evidence="6 11" id="KW-0816">Tricarboxylic acid cycle</keyword>
<dbReference type="NCBIfam" id="NF004309">
    <property type="entry name" value="PRK05704.1"/>
    <property type="match status" value="1"/>
</dbReference>
<organism evidence="14 15">
    <name type="scientific">Buchnera aphidicola subsp. Schlechtendalia chinensis</name>
    <dbReference type="NCBI Taxonomy" id="118110"/>
    <lineage>
        <taxon>Bacteria</taxon>
        <taxon>Pseudomonadati</taxon>
        <taxon>Pseudomonadota</taxon>
        <taxon>Gammaproteobacteria</taxon>
        <taxon>Enterobacterales</taxon>
        <taxon>Erwiniaceae</taxon>
        <taxon>Buchnera</taxon>
    </lineage>
</organism>
<evidence type="ECO:0000256" key="11">
    <source>
        <dbReference type="RuleBase" id="RU361138"/>
    </source>
</evidence>
<dbReference type="InterPro" id="IPR006255">
    <property type="entry name" value="SucB"/>
</dbReference>
<dbReference type="InterPro" id="IPR036625">
    <property type="entry name" value="E3-bd_dom_sf"/>
</dbReference>
<dbReference type="SUPFAM" id="SSF51230">
    <property type="entry name" value="Single hybrid motif"/>
    <property type="match status" value="1"/>
</dbReference>
<comment type="function">
    <text evidence="1 11">E2 component of the 2-oxoglutarate dehydrogenase (OGDH) complex which catalyzes the second step in the conversion of 2-oxoglutarate to succinyl-CoA and CO(2).</text>
</comment>
<dbReference type="Pfam" id="PF00198">
    <property type="entry name" value="2-oxoacid_dh"/>
    <property type="match status" value="1"/>
</dbReference>
<evidence type="ECO:0000256" key="4">
    <source>
        <dbReference type="ARBA" id="ARBA00012945"/>
    </source>
</evidence>
<dbReference type="EMBL" id="CP011299">
    <property type="protein sequence ID" value="ANF17060.1"/>
    <property type="molecule type" value="Genomic_DNA"/>
</dbReference>
<dbReference type="Gene3D" id="4.10.320.10">
    <property type="entry name" value="E3-binding domain"/>
    <property type="match status" value="1"/>
</dbReference>
<dbReference type="PANTHER" id="PTHR43416">
    <property type="entry name" value="DIHYDROLIPOYLLYSINE-RESIDUE SUCCINYLTRANSFERASE COMPONENT OF 2-OXOGLUTARATE DEHYDROGENASE COMPLEX, MITOCHONDRIAL-RELATED"/>
    <property type="match status" value="1"/>
</dbReference>
<evidence type="ECO:0000259" key="12">
    <source>
        <dbReference type="PROSITE" id="PS50968"/>
    </source>
</evidence>
<keyword evidence="7 11" id="KW-0808">Transferase</keyword>
<evidence type="ECO:0000256" key="3">
    <source>
        <dbReference type="ARBA" id="ARBA00007317"/>
    </source>
</evidence>
<dbReference type="InterPro" id="IPR023213">
    <property type="entry name" value="CAT-like_dom_sf"/>
</dbReference>
<dbReference type="SUPFAM" id="SSF47005">
    <property type="entry name" value="Peripheral subunit-binding domain of 2-oxo acid dehydrogenase complex"/>
    <property type="match status" value="1"/>
</dbReference>
<sequence length="405" mass="45936">MNIVNILVPNLPESVTEATIISWYKKPGDILKENDVLVDLETDKIVLEIPSLFDGILKSIIENKGKRVISGQTIGTLIKTDSKNDTLINNLNKEINLKRETKTSFFKNHFSPSVRRLVLAHNLKNAHIQGTGVKGRVTCDDVKKHITQKNEKSISDTTYNFKNEKVKEDKYSSRSIERIKMTALRKKISEKLLKTKNNLASLTTFNEVNMESILNLRKKYGELFKKKYQVKLGLMSFCIRAVVEALKQFPKINAKIEGDDIIYYKYFDINIAISTPRGLIAPILKNVDLMSMSDIEKEIQMLALKGKNATLTIDHFKSGNFTITNGGIFGSLFSTPLINYPQSAILGIHAIKERPMVVDGSIKVLPMMYIALTYDHRLIDGQESVGFVLRIKELLEDFNRIILNI</sequence>
<dbReference type="PROSITE" id="PS51826">
    <property type="entry name" value="PSBD"/>
    <property type="match status" value="1"/>
</dbReference>
<evidence type="ECO:0000256" key="2">
    <source>
        <dbReference type="ARBA" id="ARBA00005145"/>
    </source>
</evidence>
<name>A0A172WDJ9_BUCSC</name>
<dbReference type="InterPro" id="IPR011053">
    <property type="entry name" value="Single_hybrid_motif"/>
</dbReference>
<evidence type="ECO:0000256" key="6">
    <source>
        <dbReference type="ARBA" id="ARBA00022532"/>
    </source>
</evidence>
<dbReference type="RefSeq" id="WP_075474179.1">
    <property type="nucleotide sequence ID" value="NZ_CP011299.1"/>
</dbReference>
<dbReference type="Gene3D" id="3.30.559.10">
    <property type="entry name" value="Chloramphenicol acetyltransferase-like domain"/>
    <property type="match status" value="1"/>
</dbReference>
<dbReference type="InterPro" id="IPR004167">
    <property type="entry name" value="PSBD"/>
</dbReference>
<accession>A0A172WDJ9</accession>
<keyword evidence="15" id="KW-1185">Reference proteome</keyword>
<dbReference type="InterPro" id="IPR003016">
    <property type="entry name" value="2-oxoA_DH_lipoyl-BS"/>
</dbReference>
<evidence type="ECO:0000256" key="5">
    <source>
        <dbReference type="ARBA" id="ARBA00019511"/>
    </source>
</evidence>
<dbReference type="GO" id="GO:0033512">
    <property type="term" value="P:L-lysine catabolic process to acetyl-CoA via saccharopine"/>
    <property type="evidence" value="ECO:0007669"/>
    <property type="project" value="UniProtKB-UniRule"/>
</dbReference>
<dbReference type="PANTHER" id="PTHR43416:SF5">
    <property type="entry name" value="DIHYDROLIPOYLLYSINE-RESIDUE SUCCINYLTRANSFERASE COMPONENT OF 2-OXOGLUTARATE DEHYDROGENASE COMPLEX, MITOCHONDRIAL"/>
    <property type="match status" value="1"/>
</dbReference>
<dbReference type="PROSITE" id="PS50968">
    <property type="entry name" value="BIOTINYL_LIPOYL"/>
    <property type="match status" value="1"/>
</dbReference>
<dbReference type="Proteomes" id="UP000077654">
    <property type="component" value="Chromosome"/>
</dbReference>
<evidence type="ECO:0000256" key="8">
    <source>
        <dbReference type="ARBA" id="ARBA00022823"/>
    </source>
</evidence>
<dbReference type="PATRIC" id="fig|118110.3.peg.282"/>
<protein>
    <recommendedName>
        <fullName evidence="5 11">Dihydrolipoyllysine-residue succinyltransferase component of 2-oxoglutarate dehydrogenase complex</fullName>
        <ecNumber evidence="4 11">2.3.1.61</ecNumber>
    </recommendedName>
    <alternativeName>
        <fullName evidence="11">2-oxoglutarate dehydrogenase complex component E2</fullName>
    </alternativeName>
</protein>
<dbReference type="Pfam" id="PF00364">
    <property type="entry name" value="Biotin_lipoyl"/>
    <property type="match status" value="1"/>
</dbReference>
<evidence type="ECO:0000256" key="7">
    <source>
        <dbReference type="ARBA" id="ARBA00022679"/>
    </source>
</evidence>
<keyword evidence="9 11" id="KW-0012">Acyltransferase</keyword>
<evidence type="ECO:0000256" key="10">
    <source>
        <dbReference type="ARBA" id="ARBA00052761"/>
    </source>
</evidence>
<comment type="cofactor">
    <cofactor evidence="11">
        <name>(R)-lipoate</name>
        <dbReference type="ChEBI" id="CHEBI:83088"/>
    </cofactor>
    <text evidence="11">Binds 1 lipoyl cofactor covalently.</text>
</comment>
<dbReference type="InterPro" id="IPR000089">
    <property type="entry name" value="Biotin_lipoyl"/>
</dbReference>
<dbReference type="UniPathway" id="UPA00868">
    <property type="reaction ID" value="UER00840"/>
</dbReference>
<evidence type="ECO:0000313" key="15">
    <source>
        <dbReference type="Proteomes" id="UP000077654"/>
    </source>
</evidence>
<keyword evidence="8 11" id="KW-0450">Lipoyl</keyword>
<dbReference type="NCBIfam" id="TIGR01347">
    <property type="entry name" value="sucB"/>
    <property type="match status" value="1"/>
</dbReference>
<evidence type="ECO:0000256" key="1">
    <source>
        <dbReference type="ARBA" id="ARBA00004052"/>
    </source>
</evidence>
<dbReference type="STRING" id="118110.XW81_01400"/>
<gene>
    <name evidence="14" type="ORF">XW81_01400</name>
</gene>
<dbReference type="SUPFAM" id="SSF52777">
    <property type="entry name" value="CoA-dependent acyltransferases"/>
    <property type="match status" value="1"/>
</dbReference>
<dbReference type="CDD" id="cd06849">
    <property type="entry name" value="lipoyl_domain"/>
    <property type="match status" value="1"/>
</dbReference>
<dbReference type="AlphaFoldDB" id="A0A172WDJ9"/>
<feature type="domain" description="Peripheral subunit-binding (PSBD)" evidence="13">
    <location>
        <begin position="109"/>
        <end position="146"/>
    </location>
</feature>
<dbReference type="InterPro" id="IPR050537">
    <property type="entry name" value="2-oxoacid_dehydrogenase"/>
</dbReference>
<comment type="pathway">
    <text evidence="2 11">Amino-acid degradation; L-lysine degradation via saccharopine pathway; glutaryl-CoA from L-lysine: step 6/6.</text>
</comment>
<dbReference type="Gene3D" id="2.40.50.100">
    <property type="match status" value="1"/>
</dbReference>
<comment type="catalytic activity">
    <reaction evidence="10 11">
        <text>N(6)-[(R)-dihydrolipoyl]-L-lysyl-[protein] + succinyl-CoA = N(6)-[(R)-S(8)-succinyldihydrolipoyl]-L-lysyl-[protein] + CoA</text>
        <dbReference type="Rhea" id="RHEA:15213"/>
        <dbReference type="Rhea" id="RHEA-COMP:10475"/>
        <dbReference type="Rhea" id="RHEA-COMP:20092"/>
        <dbReference type="ChEBI" id="CHEBI:57287"/>
        <dbReference type="ChEBI" id="CHEBI:57292"/>
        <dbReference type="ChEBI" id="CHEBI:83100"/>
        <dbReference type="ChEBI" id="CHEBI:83120"/>
        <dbReference type="EC" id="2.3.1.61"/>
    </reaction>
</comment>
<dbReference type="OrthoDB" id="9805770at2"/>
<dbReference type="InterPro" id="IPR001078">
    <property type="entry name" value="2-oxoacid_DH_actylTfrase"/>
</dbReference>
<dbReference type="Pfam" id="PF02817">
    <property type="entry name" value="E3_binding"/>
    <property type="match status" value="1"/>
</dbReference>
<dbReference type="EC" id="2.3.1.61" evidence="4 11"/>
<proteinExistence type="inferred from homology"/>